<dbReference type="GO" id="GO:0016020">
    <property type="term" value="C:membrane"/>
    <property type="evidence" value="ECO:0007669"/>
    <property type="project" value="UniProtKB-SubCell"/>
</dbReference>
<evidence type="ECO:0000313" key="10">
    <source>
        <dbReference type="EMBL" id="CAL4154186.1"/>
    </source>
</evidence>
<dbReference type="InterPro" id="IPR027877">
    <property type="entry name" value="Smim15"/>
</dbReference>
<protein>
    <recommendedName>
        <fullName evidence="3">Small integral membrane protein 15</fullName>
    </recommendedName>
</protein>
<evidence type="ECO:0000256" key="3">
    <source>
        <dbReference type="ARBA" id="ARBA00017904"/>
    </source>
</evidence>
<evidence type="ECO:0000256" key="1">
    <source>
        <dbReference type="ARBA" id="ARBA00004167"/>
    </source>
</evidence>
<keyword evidence="6" id="KW-0175">Coiled coil</keyword>
<keyword evidence="4 9" id="KW-0812">Transmembrane</keyword>
<keyword evidence="7 9" id="KW-0472">Membrane</keyword>
<feature type="transmembrane region" description="Helical" evidence="9">
    <location>
        <begin position="78"/>
        <end position="99"/>
    </location>
</feature>
<evidence type="ECO:0000256" key="4">
    <source>
        <dbReference type="ARBA" id="ARBA00022692"/>
    </source>
</evidence>
<comment type="subcellular location">
    <subcellularLocation>
        <location evidence="1">Membrane</location>
        <topology evidence="1">Single-pass membrane protein</topology>
    </subcellularLocation>
</comment>
<reference evidence="10 11" key="1">
    <citation type="submission" date="2024-05" db="EMBL/GenBank/DDBJ databases">
        <authorList>
            <person name="Wallberg A."/>
        </authorList>
    </citation>
    <scope>NUCLEOTIDE SEQUENCE [LARGE SCALE GENOMIC DNA]</scope>
</reference>
<feature type="non-terminal residue" evidence="10">
    <location>
        <position position="1"/>
    </location>
</feature>
<evidence type="ECO:0000313" key="11">
    <source>
        <dbReference type="Proteomes" id="UP001497623"/>
    </source>
</evidence>
<dbReference type="AlphaFoldDB" id="A0AAV2S2H8"/>
<evidence type="ECO:0000256" key="7">
    <source>
        <dbReference type="ARBA" id="ARBA00023136"/>
    </source>
</evidence>
<comment type="caution">
    <text evidence="10">The sequence shown here is derived from an EMBL/GenBank/DDBJ whole genome shotgun (WGS) entry which is preliminary data.</text>
</comment>
<evidence type="ECO:0000256" key="2">
    <source>
        <dbReference type="ARBA" id="ARBA00006758"/>
    </source>
</evidence>
<dbReference type="PANTHER" id="PTHR28644">
    <property type="entry name" value="SMALL INTEGRAL MEMBRANE PROTEIN 15"/>
    <property type="match status" value="1"/>
</dbReference>
<evidence type="ECO:0000256" key="9">
    <source>
        <dbReference type="SAM" id="Phobius"/>
    </source>
</evidence>
<evidence type="ECO:0000256" key="6">
    <source>
        <dbReference type="ARBA" id="ARBA00023054"/>
    </source>
</evidence>
<dbReference type="PANTHER" id="PTHR28644:SF1">
    <property type="entry name" value="SMALL INTEGRAL MEMBRANE PROTEIN 15"/>
    <property type="match status" value="1"/>
</dbReference>
<evidence type="ECO:0000256" key="5">
    <source>
        <dbReference type="ARBA" id="ARBA00022989"/>
    </source>
</evidence>
<gene>
    <name evidence="10" type="ORF">MNOR_LOCUS31290</name>
</gene>
<feature type="compositionally biased region" description="Basic residues" evidence="8">
    <location>
        <begin position="112"/>
        <end position="128"/>
    </location>
</feature>
<dbReference type="Pfam" id="PF15086">
    <property type="entry name" value="UPF0542"/>
    <property type="match status" value="1"/>
</dbReference>
<proteinExistence type="inferred from homology"/>
<evidence type="ECO:0000256" key="8">
    <source>
        <dbReference type="SAM" id="MobiDB-lite"/>
    </source>
</evidence>
<dbReference type="Proteomes" id="UP001497623">
    <property type="component" value="Unassembled WGS sequence"/>
</dbReference>
<keyword evidence="11" id="KW-1185">Reference proteome</keyword>
<name>A0AAV2S2H8_MEGNR</name>
<sequence length="128" mass="14657">VCDVRTKTLSFYRWRVGAGRCEVLKKLLCKGGNLYNHIPLTMDGEAGDDPIKTPIEQDLGWFHQLVIYAAQNPWDFCWYLLIALSPLFCISAVLSWKLAKAIEAQEKEKNRREKKKANMKKVKGGKTD</sequence>
<feature type="region of interest" description="Disordered" evidence="8">
    <location>
        <begin position="107"/>
        <end position="128"/>
    </location>
</feature>
<comment type="similarity">
    <text evidence="2">Belongs to the SMIM15 family.</text>
</comment>
<organism evidence="10 11">
    <name type="scientific">Meganyctiphanes norvegica</name>
    <name type="common">Northern krill</name>
    <name type="synonym">Thysanopoda norvegica</name>
    <dbReference type="NCBI Taxonomy" id="48144"/>
    <lineage>
        <taxon>Eukaryota</taxon>
        <taxon>Metazoa</taxon>
        <taxon>Ecdysozoa</taxon>
        <taxon>Arthropoda</taxon>
        <taxon>Crustacea</taxon>
        <taxon>Multicrustacea</taxon>
        <taxon>Malacostraca</taxon>
        <taxon>Eumalacostraca</taxon>
        <taxon>Eucarida</taxon>
        <taxon>Euphausiacea</taxon>
        <taxon>Euphausiidae</taxon>
        <taxon>Meganyctiphanes</taxon>
    </lineage>
</organism>
<dbReference type="EMBL" id="CAXKWB010040033">
    <property type="protein sequence ID" value="CAL4154186.1"/>
    <property type="molecule type" value="Genomic_DNA"/>
</dbReference>
<accession>A0AAV2S2H8</accession>
<keyword evidence="5 9" id="KW-1133">Transmembrane helix</keyword>